<keyword evidence="3" id="KW-1185">Reference proteome</keyword>
<comment type="caution">
    <text evidence="2">The sequence shown here is derived from an EMBL/GenBank/DDBJ whole genome shotgun (WGS) entry which is preliminary data.</text>
</comment>
<dbReference type="EMBL" id="AMZN01000072">
    <property type="protein sequence ID" value="ELR69498.1"/>
    <property type="molecule type" value="Genomic_DNA"/>
</dbReference>
<accession>L8JMN0</accession>
<dbReference type="Proteomes" id="UP000011135">
    <property type="component" value="Unassembled WGS sequence"/>
</dbReference>
<feature type="transmembrane region" description="Helical" evidence="1">
    <location>
        <begin position="156"/>
        <end position="173"/>
    </location>
</feature>
<feature type="transmembrane region" description="Helical" evidence="1">
    <location>
        <begin position="68"/>
        <end position="85"/>
    </location>
</feature>
<dbReference type="AlphaFoldDB" id="L8JMN0"/>
<keyword evidence="1" id="KW-0472">Membrane</keyword>
<evidence type="ECO:0000313" key="3">
    <source>
        <dbReference type="Proteomes" id="UP000011135"/>
    </source>
</evidence>
<name>L8JMN0_9BACT</name>
<evidence type="ECO:0008006" key="4">
    <source>
        <dbReference type="Google" id="ProtNLM"/>
    </source>
</evidence>
<dbReference type="STRING" id="1237149.C900_05030"/>
<dbReference type="Pfam" id="PF06197">
    <property type="entry name" value="DUF998"/>
    <property type="match status" value="1"/>
</dbReference>
<keyword evidence="1" id="KW-1133">Transmembrane helix</keyword>
<feature type="transmembrane region" description="Helical" evidence="1">
    <location>
        <begin position="41"/>
        <end position="61"/>
    </location>
</feature>
<reference evidence="2 3" key="1">
    <citation type="submission" date="2012-12" db="EMBL/GenBank/DDBJ databases">
        <title>Genome assembly of Fulvivirga imtechensis AK7.</title>
        <authorList>
            <person name="Nupur N."/>
            <person name="Khatri I."/>
            <person name="Kumar R."/>
            <person name="Subramanian S."/>
            <person name="Pinnaka A."/>
        </authorList>
    </citation>
    <scope>NUCLEOTIDE SEQUENCE [LARGE SCALE GENOMIC DNA]</scope>
    <source>
        <strain evidence="2 3">AK7</strain>
    </source>
</reference>
<dbReference type="InterPro" id="IPR009339">
    <property type="entry name" value="DUF998"/>
</dbReference>
<proteinExistence type="predicted"/>
<evidence type="ECO:0000256" key="1">
    <source>
        <dbReference type="SAM" id="Phobius"/>
    </source>
</evidence>
<feature type="transmembrane region" description="Helical" evidence="1">
    <location>
        <begin position="105"/>
        <end position="124"/>
    </location>
</feature>
<keyword evidence="1" id="KW-0812">Transmembrane</keyword>
<feature type="transmembrane region" description="Helical" evidence="1">
    <location>
        <begin position="131"/>
        <end position="150"/>
    </location>
</feature>
<sequence>MVYCLMLGVIFILPFFSTENYSIWRNTTSHLGAQYAPNAGIMNATFVMLGASSMLAGWNFFRGYGFHQVVLVVFGASLTMTGFFRHAPIDQNEVYNIREDELHSIFASLTGFAFTTLAISIAFIVHAKDRVAAIVIAIVAPSLSLLIFYVEDLMGIWQRMIFVISFAWLIYLFNKNKIQNPL</sequence>
<gene>
    <name evidence="2" type="ORF">C900_05030</name>
</gene>
<organism evidence="2 3">
    <name type="scientific">Fulvivirga imtechensis AK7</name>
    <dbReference type="NCBI Taxonomy" id="1237149"/>
    <lineage>
        <taxon>Bacteria</taxon>
        <taxon>Pseudomonadati</taxon>
        <taxon>Bacteroidota</taxon>
        <taxon>Cytophagia</taxon>
        <taxon>Cytophagales</taxon>
        <taxon>Fulvivirgaceae</taxon>
        <taxon>Fulvivirga</taxon>
    </lineage>
</organism>
<protein>
    <recommendedName>
        <fullName evidence="4">DUF998 domain-containing protein</fullName>
    </recommendedName>
</protein>
<evidence type="ECO:0000313" key="2">
    <source>
        <dbReference type="EMBL" id="ELR69498.1"/>
    </source>
</evidence>
<dbReference type="eggNOG" id="ENOG5033YTH">
    <property type="taxonomic scope" value="Bacteria"/>
</dbReference>